<sequence>MTTTTISKIGGYYINLKARVDRKMHVEQQLDLIGVRDNVERFNAIHNVNGRIGCSLSHLKCIQMAKEQNKECVLIVEDDVSFLLPDDFVENVNKFLSNPKNEWDVLLLAGNNLPPFTTNDEVSIRVSHCQTTTAYIVKKHYYDTLISNIKEGVEKLMKNPEHHYFFAIDKYWINLQKQHRWMLLIPLIVVQRPDYSDIEKRYTDYQRLMTSFDKSDVRALK</sequence>
<name>A0A6C0EZI3_9ZZZZ</name>
<accession>A0A6C0EZI3</accession>
<dbReference type="Pfam" id="PF01755">
    <property type="entry name" value="Glyco_transf_25"/>
    <property type="match status" value="1"/>
</dbReference>
<feature type="domain" description="Glycosyl transferase family 25" evidence="1">
    <location>
        <begin position="49"/>
        <end position="139"/>
    </location>
</feature>
<protein>
    <recommendedName>
        <fullName evidence="1">Glycosyl transferase family 25 domain-containing protein</fullName>
    </recommendedName>
</protein>
<proteinExistence type="predicted"/>
<evidence type="ECO:0000313" key="2">
    <source>
        <dbReference type="EMBL" id="QHT34616.1"/>
    </source>
</evidence>
<evidence type="ECO:0000259" key="1">
    <source>
        <dbReference type="Pfam" id="PF01755"/>
    </source>
</evidence>
<dbReference type="AlphaFoldDB" id="A0A6C0EZI3"/>
<dbReference type="EMBL" id="MN739003">
    <property type="protein sequence ID" value="QHT34616.1"/>
    <property type="molecule type" value="Genomic_DNA"/>
</dbReference>
<dbReference type="InterPro" id="IPR002654">
    <property type="entry name" value="Glyco_trans_25"/>
</dbReference>
<reference evidence="2" key="1">
    <citation type="journal article" date="2020" name="Nature">
        <title>Giant virus diversity and host interactions through global metagenomics.</title>
        <authorList>
            <person name="Schulz F."/>
            <person name="Roux S."/>
            <person name="Paez-Espino D."/>
            <person name="Jungbluth S."/>
            <person name="Walsh D.A."/>
            <person name="Denef V.J."/>
            <person name="McMahon K.D."/>
            <person name="Konstantinidis K.T."/>
            <person name="Eloe-Fadrosh E.A."/>
            <person name="Kyrpides N.C."/>
            <person name="Woyke T."/>
        </authorList>
    </citation>
    <scope>NUCLEOTIDE SEQUENCE</scope>
    <source>
        <strain evidence="2">GVMAG-M-3300009163-63</strain>
    </source>
</reference>
<dbReference type="CDD" id="cd06532">
    <property type="entry name" value="Glyco_transf_25"/>
    <property type="match status" value="1"/>
</dbReference>
<organism evidence="2">
    <name type="scientific">viral metagenome</name>
    <dbReference type="NCBI Taxonomy" id="1070528"/>
    <lineage>
        <taxon>unclassified sequences</taxon>
        <taxon>metagenomes</taxon>
        <taxon>organismal metagenomes</taxon>
    </lineage>
</organism>